<dbReference type="GeneID" id="20676024"/>
<dbReference type="HOGENOM" id="CLU_792400_0_0_1"/>
<keyword evidence="3" id="KW-1185">Reference proteome</keyword>
<evidence type="ECO:0000313" key="2">
    <source>
        <dbReference type="EMBL" id="ETW82382.1"/>
    </source>
</evidence>
<evidence type="ECO:0000313" key="3">
    <source>
        <dbReference type="Proteomes" id="UP000030671"/>
    </source>
</evidence>
<feature type="transmembrane region" description="Helical" evidence="1">
    <location>
        <begin position="246"/>
        <end position="269"/>
    </location>
</feature>
<name>W4K972_HETIT</name>
<gene>
    <name evidence="2" type="ORF">HETIRDRAFT_450288</name>
</gene>
<keyword evidence="1" id="KW-0812">Transmembrane</keyword>
<dbReference type="AlphaFoldDB" id="W4K972"/>
<sequence length="350" mass="39861">MAQTISSLSTTLLEDQELEARAKVAFLGFTKMRLDIYDGKTMIYNVYNNRPLASSTVSHLKQSMVKNGIRWWDEPIPVLVRHDWINIGQLKADCHLREALPLLERAPGAQAINEVHILGGQHRLAALQDYRADLQDKREKIRERLKGGVSEFDAQALRQKSDVVESKMEDILYLAVLGVDHSIARFLSRNSRFFNFAETADKHLSSHICRFYRKGVSPGNNLELETKRALSSLHGNSRAKSLIQNWQTMSFLMEFYVVPIFGGMFIGIVRTMFANLSNLVHSGKFLSEGQVMWIISLEDEPALSHKQQEELNALIEKGDWLLTQGEIMYELLTLEVMTGIDDALMSMHPR</sequence>
<dbReference type="InParanoid" id="W4K972"/>
<keyword evidence="1" id="KW-0472">Membrane</keyword>
<dbReference type="Proteomes" id="UP000030671">
    <property type="component" value="Unassembled WGS sequence"/>
</dbReference>
<dbReference type="RefSeq" id="XP_009544747.1">
    <property type="nucleotide sequence ID" value="XM_009546452.1"/>
</dbReference>
<accession>W4K972</accession>
<keyword evidence="1" id="KW-1133">Transmembrane helix</keyword>
<dbReference type="KEGG" id="hir:HETIRDRAFT_450288"/>
<dbReference type="EMBL" id="KI925457">
    <property type="protein sequence ID" value="ETW82382.1"/>
    <property type="molecule type" value="Genomic_DNA"/>
</dbReference>
<dbReference type="OrthoDB" id="2755179at2759"/>
<protein>
    <submittedName>
        <fullName evidence="2">Uncharacterized protein</fullName>
    </submittedName>
</protein>
<organism evidence="2 3">
    <name type="scientific">Heterobasidion irregulare (strain TC 32-1)</name>
    <dbReference type="NCBI Taxonomy" id="747525"/>
    <lineage>
        <taxon>Eukaryota</taxon>
        <taxon>Fungi</taxon>
        <taxon>Dikarya</taxon>
        <taxon>Basidiomycota</taxon>
        <taxon>Agaricomycotina</taxon>
        <taxon>Agaricomycetes</taxon>
        <taxon>Russulales</taxon>
        <taxon>Bondarzewiaceae</taxon>
        <taxon>Heterobasidion</taxon>
        <taxon>Heterobasidion annosum species complex</taxon>
    </lineage>
</organism>
<proteinExistence type="predicted"/>
<evidence type="ECO:0000256" key="1">
    <source>
        <dbReference type="SAM" id="Phobius"/>
    </source>
</evidence>
<reference evidence="2 3" key="1">
    <citation type="journal article" date="2012" name="New Phytol.">
        <title>Insight into trade-off between wood decay and parasitism from the genome of a fungal forest pathogen.</title>
        <authorList>
            <person name="Olson A."/>
            <person name="Aerts A."/>
            <person name="Asiegbu F."/>
            <person name="Belbahri L."/>
            <person name="Bouzid O."/>
            <person name="Broberg A."/>
            <person name="Canback B."/>
            <person name="Coutinho P.M."/>
            <person name="Cullen D."/>
            <person name="Dalman K."/>
            <person name="Deflorio G."/>
            <person name="van Diepen L.T."/>
            <person name="Dunand C."/>
            <person name="Duplessis S."/>
            <person name="Durling M."/>
            <person name="Gonthier P."/>
            <person name="Grimwood J."/>
            <person name="Fossdal C.G."/>
            <person name="Hansson D."/>
            <person name="Henrissat B."/>
            <person name="Hietala A."/>
            <person name="Himmelstrand K."/>
            <person name="Hoffmeister D."/>
            <person name="Hogberg N."/>
            <person name="James T.Y."/>
            <person name="Karlsson M."/>
            <person name="Kohler A."/>
            <person name="Kues U."/>
            <person name="Lee Y.H."/>
            <person name="Lin Y.C."/>
            <person name="Lind M."/>
            <person name="Lindquist E."/>
            <person name="Lombard V."/>
            <person name="Lucas S."/>
            <person name="Lunden K."/>
            <person name="Morin E."/>
            <person name="Murat C."/>
            <person name="Park J."/>
            <person name="Raffaello T."/>
            <person name="Rouze P."/>
            <person name="Salamov A."/>
            <person name="Schmutz J."/>
            <person name="Solheim H."/>
            <person name="Stahlberg J."/>
            <person name="Velez H."/>
            <person name="de Vries R.P."/>
            <person name="Wiebenga A."/>
            <person name="Woodward S."/>
            <person name="Yakovlev I."/>
            <person name="Garbelotto M."/>
            <person name="Martin F."/>
            <person name="Grigoriev I.V."/>
            <person name="Stenlid J."/>
        </authorList>
    </citation>
    <scope>NUCLEOTIDE SEQUENCE [LARGE SCALE GENOMIC DNA]</scope>
    <source>
        <strain evidence="2 3">TC 32-1</strain>
    </source>
</reference>